<dbReference type="SMART" id="SM00421">
    <property type="entry name" value="HTH_LUXR"/>
    <property type="match status" value="1"/>
</dbReference>
<dbReference type="PANTHER" id="PTHR44688">
    <property type="entry name" value="DNA-BINDING TRANSCRIPTIONAL ACTIVATOR DEVR_DOSR"/>
    <property type="match status" value="1"/>
</dbReference>
<evidence type="ECO:0000256" key="1">
    <source>
        <dbReference type="ARBA" id="ARBA00023015"/>
    </source>
</evidence>
<dbReference type="PROSITE" id="PS50043">
    <property type="entry name" value="HTH_LUXR_2"/>
    <property type="match status" value="1"/>
</dbReference>
<name>A0A9D2GWE3_9BACE</name>
<proteinExistence type="predicted"/>
<dbReference type="Proteomes" id="UP000824108">
    <property type="component" value="Unassembled WGS sequence"/>
</dbReference>
<gene>
    <name evidence="5" type="ORF">H9807_03800</name>
</gene>
<comment type="caution">
    <text evidence="5">The sequence shown here is derived from an EMBL/GenBank/DDBJ whole genome shotgun (WGS) entry which is preliminary data.</text>
</comment>
<keyword evidence="3" id="KW-0804">Transcription</keyword>
<dbReference type="InterPro" id="IPR016032">
    <property type="entry name" value="Sig_transdc_resp-reg_C-effctor"/>
</dbReference>
<evidence type="ECO:0000313" key="6">
    <source>
        <dbReference type="Proteomes" id="UP000824108"/>
    </source>
</evidence>
<evidence type="ECO:0000313" key="5">
    <source>
        <dbReference type="EMBL" id="HIZ91227.1"/>
    </source>
</evidence>
<keyword evidence="1" id="KW-0805">Transcription regulation</keyword>
<organism evidence="5 6">
    <name type="scientific">Candidatus Bacteroides merdavium</name>
    <dbReference type="NCBI Taxonomy" id="2838472"/>
    <lineage>
        <taxon>Bacteria</taxon>
        <taxon>Pseudomonadati</taxon>
        <taxon>Bacteroidota</taxon>
        <taxon>Bacteroidia</taxon>
        <taxon>Bacteroidales</taxon>
        <taxon>Bacteroidaceae</taxon>
        <taxon>Bacteroides</taxon>
    </lineage>
</organism>
<feature type="domain" description="HTH luxR-type" evidence="4">
    <location>
        <begin position="184"/>
        <end position="249"/>
    </location>
</feature>
<dbReference type="GO" id="GO:0006355">
    <property type="term" value="P:regulation of DNA-templated transcription"/>
    <property type="evidence" value="ECO:0007669"/>
    <property type="project" value="InterPro"/>
</dbReference>
<keyword evidence="2" id="KW-0238">DNA-binding</keyword>
<dbReference type="AlphaFoldDB" id="A0A9D2GWE3"/>
<dbReference type="Gene3D" id="3.30.450.20">
    <property type="entry name" value="PAS domain"/>
    <property type="match status" value="1"/>
</dbReference>
<reference evidence="5" key="2">
    <citation type="submission" date="2021-04" db="EMBL/GenBank/DDBJ databases">
        <authorList>
            <person name="Gilroy R."/>
        </authorList>
    </citation>
    <scope>NUCLEOTIDE SEQUENCE</scope>
    <source>
        <strain evidence="5">CHK118-2852</strain>
    </source>
</reference>
<reference evidence="5" key="1">
    <citation type="journal article" date="2021" name="PeerJ">
        <title>Extensive microbial diversity within the chicken gut microbiome revealed by metagenomics and culture.</title>
        <authorList>
            <person name="Gilroy R."/>
            <person name="Ravi A."/>
            <person name="Getino M."/>
            <person name="Pursley I."/>
            <person name="Horton D.L."/>
            <person name="Alikhan N.F."/>
            <person name="Baker D."/>
            <person name="Gharbi K."/>
            <person name="Hall N."/>
            <person name="Watson M."/>
            <person name="Adriaenssens E.M."/>
            <person name="Foster-Nyarko E."/>
            <person name="Jarju S."/>
            <person name="Secka A."/>
            <person name="Antonio M."/>
            <person name="Oren A."/>
            <person name="Chaudhuri R.R."/>
            <person name="La Ragione R."/>
            <person name="Hildebrand F."/>
            <person name="Pallen M.J."/>
        </authorList>
    </citation>
    <scope>NUCLEOTIDE SEQUENCE</scope>
    <source>
        <strain evidence="5">CHK118-2852</strain>
    </source>
</reference>
<dbReference type="SUPFAM" id="SSF46894">
    <property type="entry name" value="C-terminal effector domain of the bipartite response regulators"/>
    <property type="match status" value="1"/>
</dbReference>
<accession>A0A9D2GWE3</accession>
<dbReference type="InterPro" id="IPR000792">
    <property type="entry name" value="Tscrpt_reg_LuxR_C"/>
</dbReference>
<dbReference type="PANTHER" id="PTHR44688:SF16">
    <property type="entry name" value="DNA-BINDING TRANSCRIPTIONAL ACTIVATOR DEVR_DOSR"/>
    <property type="match status" value="1"/>
</dbReference>
<dbReference type="GO" id="GO:0003677">
    <property type="term" value="F:DNA binding"/>
    <property type="evidence" value="ECO:0007669"/>
    <property type="project" value="UniProtKB-KW"/>
</dbReference>
<dbReference type="CDD" id="cd06170">
    <property type="entry name" value="LuxR_C_like"/>
    <property type="match status" value="1"/>
</dbReference>
<dbReference type="PRINTS" id="PR00038">
    <property type="entry name" value="HTHLUXR"/>
</dbReference>
<evidence type="ECO:0000256" key="3">
    <source>
        <dbReference type="ARBA" id="ARBA00023163"/>
    </source>
</evidence>
<dbReference type="EMBL" id="DXAV01000033">
    <property type="protein sequence ID" value="HIZ91227.1"/>
    <property type="molecule type" value="Genomic_DNA"/>
</dbReference>
<evidence type="ECO:0000256" key="2">
    <source>
        <dbReference type="ARBA" id="ARBA00023125"/>
    </source>
</evidence>
<evidence type="ECO:0000259" key="4">
    <source>
        <dbReference type="PROSITE" id="PS50043"/>
    </source>
</evidence>
<dbReference type="Gene3D" id="1.10.10.10">
    <property type="entry name" value="Winged helix-like DNA-binding domain superfamily/Winged helix DNA-binding domain"/>
    <property type="match status" value="1"/>
</dbReference>
<dbReference type="InterPro" id="IPR036388">
    <property type="entry name" value="WH-like_DNA-bd_sf"/>
</dbReference>
<sequence>MDTVDILNKEFSMQDFTGDQPYDEMLVRYKDIACNYARMENVIAVLSDLRTRSSYIYYGGFSQMLERGGKERESKVSSIWEKELFGLMHQDDLENKHWQELCFYHFMKRQPKRKRSDYYLASKIRMMSCTGSYLSVLHRMFYVLLPSSDSLWLALCLYGPLTIELPSQCMIVNSVTGHVTELEKQNSKKILSARERQVLNMIDKGLTSKEIARLLSISINTVSRHRQEILANLQVKNSIEACRIAKDLKLI</sequence>
<dbReference type="Pfam" id="PF00196">
    <property type="entry name" value="GerE"/>
    <property type="match status" value="1"/>
</dbReference>
<protein>
    <submittedName>
        <fullName evidence="5">LuxR C-terminal-related transcriptional regulator</fullName>
    </submittedName>
</protein>